<dbReference type="EMBL" id="AZFT01000053">
    <property type="protein sequence ID" value="KRL83450.1"/>
    <property type="molecule type" value="Genomic_DNA"/>
</dbReference>
<evidence type="ECO:0000313" key="1">
    <source>
        <dbReference type="EMBL" id="KRL83450.1"/>
    </source>
</evidence>
<gene>
    <name evidence="1" type="ORF">FC32_GL000704</name>
</gene>
<dbReference type="InterPro" id="IPR012349">
    <property type="entry name" value="Split_barrel_FMN-bd"/>
</dbReference>
<organism evidence="1 2">
    <name type="scientific">Ligilactobacillus apodemi DSM 16634 = JCM 16172</name>
    <dbReference type="NCBI Taxonomy" id="1423724"/>
    <lineage>
        <taxon>Bacteria</taxon>
        <taxon>Bacillati</taxon>
        <taxon>Bacillota</taxon>
        <taxon>Bacilli</taxon>
        <taxon>Lactobacillales</taxon>
        <taxon>Lactobacillaceae</taxon>
        <taxon>Ligilactobacillus</taxon>
    </lineage>
</organism>
<dbReference type="STRING" id="1423724.FC32_GL000704"/>
<name>A0A0R1TWQ3_9LACO</name>
<comment type="caution">
    <text evidence="1">The sequence shown here is derived from an EMBL/GenBank/DDBJ whole genome shotgun (WGS) entry which is preliminary data.</text>
</comment>
<protein>
    <recommendedName>
        <fullName evidence="3">Pyridoxamine 5'-phosphate oxidase putative domain-containing protein</fullName>
    </recommendedName>
</protein>
<proteinExistence type="predicted"/>
<accession>A0A0R1TWQ3</accession>
<sequence>MLLEGTTLYFMTSSRKRLYRSLMKHPKVSITGVTTGENSLQKQSVTLNSSAICIGQEKLAEILQENPYMNEIVKSQYPSENEQKTLQVFKLEHGSGQVFDLSTTPASSRSFSW</sequence>
<dbReference type="Gene3D" id="2.30.110.10">
    <property type="entry name" value="Electron Transport, Fmn-binding Protein, Chain A"/>
    <property type="match status" value="1"/>
</dbReference>
<evidence type="ECO:0000313" key="2">
    <source>
        <dbReference type="Proteomes" id="UP000051324"/>
    </source>
</evidence>
<dbReference type="Proteomes" id="UP000051324">
    <property type="component" value="Unassembled WGS sequence"/>
</dbReference>
<dbReference type="eggNOG" id="COG5015">
    <property type="taxonomic scope" value="Bacteria"/>
</dbReference>
<keyword evidence="2" id="KW-1185">Reference proteome</keyword>
<reference evidence="1 2" key="1">
    <citation type="journal article" date="2015" name="Genome Announc.">
        <title>Expanding the biotechnology potential of lactobacilli through comparative genomics of 213 strains and associated genera.</title>
        <authorList>
            <person name="Sun Z."/>
            <person name="Harris H.M."/>
            <person name="McCann A."/>
            <person name="Guo C."/>
            <person name="Argimon S."/>
            <person name="Zhang W."/>
            <person name="Yang X."/>
            <person name="Jeffery I.B."/>
            <person name="Cooney J.C."/>
            <person name="Kagawa T.F."/>
            <person name="Liu W."/>
            <person name="Song Y."/>
            <person name="Salvetti E."/>
            <person name="Wrobel A."/>
            <person name="Rasinkangas P."/>
            <person name="Parkhill J."/>
            <person name="Rea M.C."/>
            <person name="O'Sullivan O."/>
            <person name="Ritari J."/>
            <person name="Douillard F.P."/>
            <person name="Paul Ross R."/>
            <person name="Yang R."/>
            <person name="Briner A.E."/>
            <person name="Felis G.E."/>
            <person name="de Vos W.M."/>
            <person name="Barrangou R."/>
            <person name="Klaenhammer T.R."/>
            <person name="Caufield P.W."/>
            <person name="Cui Y."/>
            <person name="Zhang H."/>
            <person name="O'Toole P.W."/>
        </authorList>
    </citation>
    <scope>NUCLEOTIDE SEQUENCE [LARGE SCALE GENOMIC DNA]</scope>
    <source>
        <strain evidence="1 2">DSM 16634</strain>
    </source>
</reference>
<evidence type="ECO:0008006" key="3">
    <source>
        <dbReference type="Google" id="ProtNLM"/>
    </source>
</evidence>
<dbReference type="SUPFAM" id="SSF50475">
    <property type="entry name" value="FMN-binding split barrel"/>
    <property type="match status" value="1"/>
</dbReference>
<dbReference type="AlphaFoldDB" id="A0A0R1TWQ3"/>
<dbReference type="PATRIC" id="fig|1423724.4.peg.743"/>